<protein>
    <recommendedName>
        <fullName evidence="3">YqaJ viral recombinase domain-containing protein</fullName>
    </recommendedName>
</protein>
<name>A0ABV5SQY4_9MICO</name>
<organism evidence="1 2">
    <name type="scientific">Agromyces lapidis</name>
    <dbReference type="NCBI Taxonomy" id="279574"/>
    <lineage>
        <taxon>Bacteria</taxon>
        <taxon>Bacillati</taxon>
        <taxon>Actinomycetota</taxon>
        <taxon>Actinomycetes</taxon>
        <taxon>Micrococcales</taxon>
        <taxon>Microbacteriaceae</taxon>
        <taxon>Agromyces</taxon>
    </lineage>
</organism>
<dbReference type="EMBL" id="JBHMBL010000001">
    <property type="protein sequence ID" value="MFB9641499.1"/>
    <property type="molecule type" value="Genomic_DNA"/>
</dbReference>
<dbReference type="SUPFAM" id="SSF52980">
    <property type="entry name" value="Restriction endonuclease-like"/>
    <property type="match status" value="1"/>
</dbReference>
<dbReference type="Gene3D" id="3.90.320.10">
    <property type="match status" value="1"/>
</dbReference>
<sequence length="207" mass="23336">MIDRILCDGTDRDMWKHARESVIGASDAARLSKLGSVPLYLAAKLKRDIFTGNVFTESGYRWEPMILGWGGYEHNVALFHAPDETGFAATPDGIKVNAADTSISLAEVKVKHVLLSKRTKGPTLAEWRQLAWQFRVIPEAEHIDWLWGDIDKTGDGEDLIDDEPQFIRVYPDDPKIVQLQEHLEPIATDLLSRLRAALAFERELESV</sequence>
<reference evidence="1 2" key="1">
    <citation type="submission" date="2024-09" db="EMBL/GenBank/DDBJ databases">
        <authorList>
            <person name="Sun Q."/>
            <person name="Mori K."/>
        </authorList>
    </citation>
    <scope>NUCLEOTIDE SEQUENCE [LARGE SCALE GENOMIC DNA]</scope>
    <source>
        <strain evidence="1 2">JCM 14321</strain>
    </source>
</reference>
<gene>
    <name evidence="1" type="ORF">ACFFQV_04245</name>
</gene>
<dbReference type="RefSeq" id="WP_157423094.1">
    <property type="nucleotide sequence ID" value="NZ_BAAANI010000006.1"/>
</dbReference>
<proteinExistence type="predicted"/>
<accession>A0ABV5SQY4</accession>
<evidence type="ECO:0000313" key="1">
    <source>
        <dbReference type="EMBL" id="MFB9641499.1"/>
    </source>
</evidence>
<dbReference type="InterPro" id="IPR011604">
    <property type="entry name" value="PDDEXK-like_dom_sf"/>
</dbReference>
<comment type="caution">
    <text evidence="1">The sequence shown here is derived from an EMBL/GenBank/DDBJ whole genome shotgun (WGS) entry which is preliminary data.</text>
</comment>
<dbReference type="Proteomes" id="UP001589667">
    <property type="component" value="Unassembled WGS sequence"/>
</dbReference>
<keyword evidence="2" id="KW-1185">Reference proteome</keyword>
<evidence type="ECO:0000313" key="2">
    <source>
        <dbReference type="Proteomes" id="UP001589667"/>
    </source>
</evidence>
<evidence type="ECO:0008006" key="3">
    <source>
        <dbReference type="Google" id="ProtNLM"/>
    </source>
</evidence>
<dbReference type="InterPro" id="IPR011335">
    <property type="entry name" value="Restrct_endonuc-II-like"/>
</dbReference>